<dbReference type="PROSITE" id="PS50082">
    <property type="entry name" value="WD_REPEATS_2"/>
    <property type="match status" value="2"/>
</dbReference>
<feature type="chain" id="PRO_5045856776" evidence="5">
    <location>
        <begin position="24"/>
        <end position="679"/>
    </location>
</feature>
<dbReference type="Gene3D" id="2.130.10.10">
    <property type="entry name" value="YVTN repeat-like/Quinoprotein amine dehydrogenase"/>
    <property type="match status" value="3"/>
</dbReference>
<keyword evidence="5" id="KW-0732">Signal</keyword>
<dbReference type="Proteomes" id="UP001158067">
    <property type="component" value="Unassembled WGS sequence"/>
</dbReference>
<evidence type="ECO:0000256" key="2">
    <source>
        <dbReference type="ARBA" id="ARBA00022737"/>
    </source>
</evidence>
<gene>
    <name evidence="7" type="ORF">SAMN06265222_104241</name>
</gene>
<keyword evidence="4" id="KW-0175">Coiled coil</keyword>
<proteinExistence type="predicted"/>
<evidence type="ECO:0000256" key="1">
    <source>
        <dbReference type="ARBA" id="ARBA00022574"/>
    </source>
</evidence>
<dbReference type="InterPro" id="IPR011429">
    <property type="entry name" value="Cyt_c_Planctomycete-type"/>
</dbReference>
<dbReference type="CDD" id="cd00200">
    <property type="entry name" value="WD40"/>
    <property type="match status" value="1"/>
</dbReference>
<dbReference type="PANTHER" id="PTHR14604">
    <property type="entry name" value="WD40 REPEAT PF20"/>
    <property type="match status" value="1"/>
</dbReference>
<keyword evidence="1 3" id="KW-0853">WD repeat</keyword>
<feature type="repeat" description="WD" evidence="3">
    <location>
        <begin position="303"/>
        <end position="344"/>
    </location>
</feature>
<feature type="domain" description="Cytochrome C Planctomycete-type" evidence="6">
    <location>
        <begin position="54"/>
        <end position="111"/>
    </location>
</feature>
<dbReference type="InterPro" id="IPR036909">
    <property type="entry name" value="Cyt_c-like_dom_sf"/>
</dbReference>
<sequence>MGSSMFRSLFVLLGACVAVSAGAESAKEIPGEGDPAKTKVTYEDDVKPIFREHCMTCHNQGDKRGGFALDSYGVLMEGGGSGEVVYDDGDPDGSRLWQLVNHDDTPVMPPEQPKISEKKLAVIRAWIEGGALENSGSKAKAKAKNPLAFAATTTGKPDGPPPMPKSLPQTVPVVTSRSAAITAVAASPWAPLVAIAGQKQIVLYHGETGKLLGILPFPEGIAQSLRFSGDGRYLVAGGGEHSVRGIAAVYAIETGERLATVGDDLDTVFDADCSNKLDRVALGGPQKMLRIFDATDGTLLFDLKKHTDWIYAVAFSPDGVLVASADRSGGVVVWEADTGRQFLDLTDHKGAVNSLSWRDDSNVLASASDDGTVKLWDMVAGKAVKSISVGSPVTSVRFDHKGQLVTGSKNKKTQVWDASGKRLHEISGAKESVLEVAITHDSSRVVIGDWSGSVVMKPIADLASGISLRANPAPVKERLKAFDQVLAGMRSQLAPVIQKRDKAKRVVDTAKKLFAKSDRELKVSRTEREQVKKTLASLTQSMSKQEAELLPIVKQSQDLFNKITKSRQSLANQKPAEAGSAKGLEDLAEAEVSLADVLTRIAKARRDVVKTSELMAESNRKLRALDKQVASLEGACKKQIERRDAAQKQWDEANAAHQKIASQLSDQEREKAELVAAVQ</sequence>
<dbReference type="PANTHER" id="PTHR14604:SF3">
    <property type="entry name" value="SPERM-ASSOCIATED ANTIGEN 16 PROTEIN"/>
    <property type="match status" value="1"/>
</dbReference>
<reference evidence="7 8" key="1">
    <citation type="submission" date="2017-05" db="EMBL/GenBank/DDBJ databases">
        <authorList>
            <person name="Varghese N."/>
            <person name="Submissions S."/>
        </authorList>
    </citation>
    <scope>NUCLEOTIDE SEQUENCE [LARGE SCALE GENOMIC DNA]</scope>
    <source>
        <strain evidence="7 8">DSM 25457</strain>
    </source>
</reference>
<protein>
    <submittedName>
        <fullName evidence="7">WD-40 repeat-containing protein</fullName>
    </submittedName>
</protein>
<organism evidence="7 8">
    <name type="scientific">Neorhodopirellula lusitana</name>
    <dbReference type="NCBI Taxonomy" id="445327"/>
    <lineage>
        <taxon>Bacteria</taxon>
        <taxon>Pseudomonadati</taxon>
        <taxon>Planctomycetota</taxon>
        <taxon>Planctomycetia</taxon>
        <taxon>Pirellulales</taxon>
        <taxon>Pirellulaceae</taxon>
        <taxon>Neorhodopirellula</taxon>
    </lineage>
</organism>
<dbReference type="InterPro" id="IPR019775">
    <property type="entry name" value="WD40_repeat_CS"/>
</dbReference>
<dbReference type="InterPro" id="IPR050995">
    <property type="entry name" value="WD-F-box_domain-protein"/>
</dbReference>
<dbReference type="SMART" id="SM00320">
    <property type="entry name" value="WD40"/>
    <property type="match status" value="7"/>
</dbReference>
<dbReference type="Pfam" id="PF07635">
    <property type="entry name" value="PSCyt1"/>
    <property type="match status" value="1"/>
</dbReference>
<name>A0ABY1PZQ1_9BACT</name>
<accession>A0ABY1PZQ1</accession>
<dbReference type="Pfam" id="PF00400">
    <property type="entry name" value="WD40"/>
    <property type="match status" value="3"/>
</dbReference>
<dbReference type="InterPro" id="IPR015943">
    <property type="entry name" value="WD40/YVTN_repeat-like_dom_sf"/>
</dbReference>
<feature type="repeat" description="WD" evidence="3">
    <location>
        <begin position="345"/>
        <end position="386"/>
    </location>
</feature>
<dbReference type="PROSITE" id="PS00678">
    <property type="entry name" value="WD_REPEATS_1"/>
    <property type="match status" value="1"/>
</dbReference>
<dbReference type="InterPro" id="IPR011047">
    <property type="entry name" value="Quinoprotein_ADH-like_sf"/>
</dbReference>
<keyword evidence="8" id="KW-1185">Reference proteome</keyword>
<feature type="signal peptide" evidence="5">
    <location>
        <begin position="1"/>
        <end position="23"/>
    </location>
</feature>
<evidence type="ECO:0000256" key="5">
    <source>
        <dbReference type="SAM" id="SignalP"/>
    </source>
</evidence>
<dbReference type="InterPro" id="IPR001680">
    <property type="entry name" value="WD40_rpt"/>
</dbReference>
<comment type="caution">
    <text evidence="7">The sequence shown here is derived from an EMBL/GenBank/DDBJ whole genome shotgun (WGS) entry which is preliminary data.</text>
</comment>
<evidence type="ECO:0000256" key="3">
    <source>
        <dbReference type="PROSITE-ProRule" id="PRU00221"/>
    </source>
</evidence>
<evidence type="ECO:0000259" key="6">
    <source>
        <dbReference type="Pfam" id="PF07635"/>
    </source>
</evidence>
<dbReference type="SUPFAM" id="SSF46626">
    <property type="entry name" value="Cytochrome c"/>
    <property type="match status" value="1"/>
</dbReference>
<feature type="coiled-coil region" evidence="4">
    <location>
        <begin position="587"/>
        <end position="649"/>
    </location>
</feature>
<evidence type="ECO:0000313" key="7">
    <source>
        <dbReference type="EMBL" id="SMP54403.1"/>
    </source>
</evidence>
<dbReference type="EMBL" id="FXUG01000004">
    <property type="protein sequence ID" value="SMP54403.1"/>
    <property type="molecule type" value="Genomic_DNA"/>
</dbReference>
<keyword evidence="2" id="KW-0677">Repeat</keyword>
<dbReference type="SUPFAM" id="SSF50998">
    <property type="entry name" value="Quinoprotein alcohol dehydrogenase-like"/>
    <property type="match status" value="1"/>
</dbReference>
<evidence type="ECO:0000256" key="4">
    <source>
        <dbReference type="SAM" id="Coils"/>
    </source>
</evidence>
<dbReference type="PROSITE" id="PS50294">
    <property type="entry name" value="WD_REPEATS_REGION"/>
    <property type="match status" value="2"/>
</dbReference>
<evidence type="ECO:0000313" key="8">
    <source>
        <dbReference type="Proteomes" id="UP001158067"/>
    </source>
</evidence>